<dbReference type="InParanoid" id="A0A673ZVW1"/>
<proteinExistence type="predicted"/>
<dbReference type="OMA" id="RFEVIFW"/>
<feature type="region of interest" description="Disordered" evidence="1">
    <location>
        <begin position="131"/>
        <end position="258"/>
    </location>
</feature>
<dbReference type="PANTHER" id="PTHR46599:SF3">
    <property type="entry name" value="PIGGYBAC TRANSPOSABLE ELEMENT-DERIVED PROTEIN 4"/>
    <property type="match status" value="1"/>
</dbReference>
<feature type="compositionally biased region" description="Basic and acidic residues" evidence="1">
    <location>
        <begin position="10"/>
        <end position="25"/>
    </location>
</feature>
<feature type="compositionally biased region" description="Basic and acidic residues" evidence="1">
    <location>
        <begin position="171"/>
        <end position="184"/>
    </location>
</feature>
<reference evidence="3" key="2">
    <citation type="submission" date="2025-09" db="UniProtKB">
        <authorList>
            <consortium name="Ensembl"/>
        </authorList>
    </citation>
    <scope>IDENTIFICATION</scope>
</reference>
<feature type="domain" description="PiggyBac transposable element-derived protein" evidence="2">
    <location>
        <begin position="290"/>
        <end position="661"/>
    </location>
</feature>
<evidence type="ECO:0000259" key="2">
    <source>
        <dbReference type="Pfam" id="PF13843"/>
    </source>
</evidence>
<evidence type="ECO:0000256" key="1">
    <source>
        <dbReference type="SAM" id="MobiDB-lite"/>
    </source>
</evidence>
<gene>
    <name evidence="3" type="primary">LOC115181932</name>
</gene>
<organism evidence="3 4">
    <name type="scientific">Salmo trutta</name>
    <name type="common">Brown trout</name>
    <dbReference type="NCBI Taxonomy" id="8032"/>
    <lineage>
        <taxon>Eukaryota</taxon>
        <taxon>Metazoa</taxon>
        <taxon>Chordata</taxon>
        <taxon>Craniata</taxon>
        <taxon>Vertebrata</taxon>
        <taxon>Euteleostomi</taxon>
        <taxon>Actinopterygii</taxon>
        <taxon>Neopterygii</taxon>
        <taxon>Teleostei</taxon>
        <taxon>Protacanthopterygii</taxon>
        <taxon>Salmoniformes</taxon>
        <taxon>Salmonidae</taxon>
        <taxon>Salmoninae</taxon>
        <taxon>Salmo</taxon>
    </lineage>
</organism>
<evidence type="ECO:0000313" key="4">
    <source>
        <dbReference type="Proteomes" id="UP000472277"/>
    </source>
</evidence>
<reference evidence="3" key="1">
    <citation type="submission" date="2025-08" db="UniProtKB">
        <authorList>
            <consortium name="Ensembl"/>
        </authorList>
    </citation>
    <scope>IDENTIFICATION</scope>
</reference>
<sequence>MRSLSYSPPAKEEEACWTEKETLVKEEEEEESVTIQQQVEGEAVTVKEEEKDVSVKEEEDAFRVKEEEEDVTVKEEEKEEEMTVSSKKEQEEIGYLGLDSQRHLKASNGSNDELSSKMVLRNRSLINTRSVSRSLDSCCSDEIDRESDTDGMDDESVSDHSYDSSAEEMFLEGKDPLLDHGRDSDSDDLWVPLQRDHSPPSPTHSNVGTGSSGMTPAAAVSGSTPTPARPSRGVIRSAQKRRRASEPAVTTSEAEDRWHTVLEDDVEPLPPSFQPKRQPGPQLDMTAKYSPLHLFQMFFSLSVLDSLVSNTNKYGAKKQAGKKEAWKPISIQDLYCYISLVIYMGLVKLKNLKDYWRSSTLYQLPFPTTVMSSNRFLTISRALHISDPQVDEDNDKKRGTASFDRLCKIKPLYPSMVEACKTHFQPNQNLSIDDRMVASKPRIGLKQYMRNKPTKWAYKLFVLADSVCAYTWNFFVYEGKSISATGKGLSYDVVMELLDFPLLGTGYKLFVDNFYTSPTLFTDLKKLNVWSCGTIRTNRVGFPKTKVNDMPKRADRGTMRWIRKDDLLFVKWMDTREVVMCTTIHKSFSGDHVVRRVKDANGAWTTNDVPIPAAVKDYNKSMEGVDLSDALIGYNSVLHKTMKWYRTLFYHFVDIAVVNAFILHKEMAKSCEQTPMTQLAFRELLIQELSGYGTKSTAAPSVRSTSVPSTPVTRGVHLPKYITADLNVPQGQKSKAGRRRCILCHKKSPITCTTCSVTLCFTAERDCYGTWHQQHNLV</sequence>
<feature type="region of interest" description="Disordered" evidence="1">
    <location>
        <begin position="1"/>
        <end position="117"/>
    </location>
</feature>
<keyword evidence="4" id="KW-1185">Reference proteome</keyword>
<accession>A0A673ZVW1</accession>
<dbReference type="PANTHER" id="PTHR46599">
    <property type="entry name" value="PIGGYBAC TRANSPOSABLE ELEMENT-DERIVED PROTEIN 4"/>
    <property type="match status" value="1"/>
</dbReference>
<feature type="compositionally biased region" description="Basic and acidic residues" evidence="1">
    <location>
        <begin position="45"/>
        <end position="76"/>
    </location>
</feature>
<dbReference type="Pfam" id="PF13843">
    <property type="entry name" value="DDE_Tnp_1_7"/>
    <property type="match status" value="1"/>
</dbReference>
<evidence type="ECO:0000313" key="3">
    <source>
        <dbReference type="Ensembl" id="ENSSTUP00000050837.1"/>
    </source>
</evidence>
<dbReference type="AlphaFoldDB" id="A0A673ZVW1"/>
<name>A0A673ZVW1_SALTR</name>
<dbReference type="GeneTree" id="ENSGT00940000163467"/>
<dbReference type="Ensembl" id="ENSSTUT00000053159.1">
    <property type="protein sequence ID" value="ENSSTUP00000050837.1"/>
    <property type="gene ID" value="ENSSTUG00000021496.1"/>
</dbReference>
<dbReference type="Proteomes" id="UP000472277">
    <property type="component" value="Unassembled WGS sequence"/>
</dbReference>
<protein>
    <submittedName>
        <fullName evidence="3">PiggyBac transposable element-derived protein 4-like</fullName>
    </submittedName>
</protein>
<feature type="compositionally biased region" description="Polar residues" evidence="1">
    <location>
        <begin position="203"/>
        <end position="214"/>
    </location>
</feature>
<dbReference type="InterPro" id="IPR029526">
    <property type="entry name" value="PGBD"/>
</dbReference>
<feature type="compositionally biased region" description="Acidic residues" evidence="1">
    <location>
        <begin position="139"/>
        <end position="156"/>
    </location>
</feature>